<sequence>MLSMLKRETCVIISAWNQAGLRPHPGSLCLVKTDYGYIPAGVVLTDSYLGMCHLVHFYRTIITNPKDTSYFPLVESNDLLIPPMDIPRQAFDASGFLVVNNLEDAPVARVLDHYYFYANGDKWNVDERAFVPMDKPDATGTQSPIPLKQRLIYEKLPGEDRSIGVHEIPAGAWVSPSRTANLAMLEEALGESLRYYGLLRGAASPQLGISSSPYERAAQAKAIDTASRVHLVSTGGVTALYFEAPGPESVAQIIRNAGFVGNGYFWHSLIKFYADQRGFSDKVIFDPEAGMFSVIGTYEILDHLREVIESWFNNPQKLADIINNAQDSDVDFDD</sequence>
<protein>
    <submittedName>
        <fullName evidence="1">Uncharacterized protein</fullName>
    </submittedName>
</protein>
<proteinExistence type="predicted"/>
<evidence type="ECO:0000313" key="1">
    <source>
        <dbReference type="EMBL" id="SPW24454.1"/>
    </source>
</evidence>
<dbReference type="RefSeq" id="WP_112767119.1">
    <property type="nucleotide sequence ID" value="NZ_CAUOLB010000010.1"/>
</dbReference>
<gene>
    <name evidence="1" type="ORF">NCTC10254_00835</name>
</gene>
<organism evidence="1 2">
    <name type="scientific">Corynebacterium matruchotii</name>
    <dbReference type="NCBI Taxonomy" id="43768"/>
    <lineage>
        <taxon>Bacteria</taxon>
        <taxon>Bacillati</taxon>
        <taxon>Actinomycetota</taxon>
        <taxon>Actinomycetes</taxon>
        <taxon>Mycobacteriales</taxon>
        <taxon>Corynebacteriaceae</taxon>
        <taxon>Corynebacterium</taxon>
    </lineage>
</organism>
<dbReference type="EMBL" id="UARK01000001">
    <property type="protein sequence ID" value="SPW24454.1"/>
    <property type="molecule type" value="Genomic_DNA"/>
</dbReference>
<name>A0A3S4XWQ7_9CORY</name>
<reference evidence="1 2" key="1">
    <citation type="submission" date="2018-06" db="EMBL/GenBank/DDBJ databases">
        <authorList>
            <consortium name="Pathogen Informatics"/>
            <person name="Doyle S."/>
        </authorList>
    </citation>
    <scope>NUCLEOTIDE SEQUENCE [LARGE SCALE GENOMIC DNA]</scope>
    <source>
        <strain evidence="1 2">NCTC10254</strain>
    </source>
</reference>
<dbReference type="AlphaFoldDB" id="A0A3S4XWQ7"/>
<comment type="caution">
    <text evidence="1">The sequence shown here is derived from an EMBL/GenBank/DDBJ whole genome shotgun (WGS) entry which is preliminary data.</text>
</comment>
<evidence type="ECO:0000313" key="2">
    <source>
        <dbReference type="Proteomes" id="UP000249886"/>
    </source>
</evidence>
<dbReference type="Pfam" id="PF15595">
    <property type="entry name" value="Imm51"/>
    <property type="match status" value="1"/>
</dbReference>
<dbReference type="InterPro" id="IPR028956">
    <property type="entry name" value="Imm51"/>
</dbReference>
<accession>A0A3S4XWQ7</accession>
<dbReference type="Proteomes" id="UP000249886">
    <property type="component" value="Unassembled WGS sequence"/>
</dbReference>